<evidence type="ECO:0000256" key="2">
    <source>
        <dbReference type="SAM" id="SignalP"/>
    </source>
</evidence>
<name>B8CD24_THAPS</name>
<dbReference type="HOGENOM" id="CLU_414781_0_0_1"/>
<feature type="compositionally biased region" description="Low complexity" evidence="1">
    <location>
        <begin position="92"/>
        <end position="104"/>
    </location>
</feature>
<feature type="region of interest" description="Disordered" evidence="1">
    <location>
        <begin position="52"/>
        <end position="111"/>
    </location>
</feature>
<dbReference type="PaxDb" id="35128-Thaps10052"/>
<feature type="compositionally biased region" description="Polar residues" evidence="1">
    <location>
        <begin position="171"/>
        <end position="181"/>
    </location>
</feature>
<reference evidence="3 4" key="2">
    <citation type="journal article" date="2008" name="Nature">
        <title>The Phaeodactylum genome reveals the evolutionary history of diatom genomes.</title>
        <authorList>
            <person name="Bowler C."/>
            <person name="Allen A.E."/>
            <person name="Badger J.H."/>
            <person name="Grimwood J."/>
            <person name="Jabbari K."/>
            <person name="Kuo A."/>
            <person name="Maheswari U."/>
            <person name="Martens C."/>
            <person name="Maumus F."/>
            <person name="Otillar R.P."/>
            <person name="Rayko E."/>
            <person name="Salamov A."/>
            <person name="Vandepoele K."/>
            <person name="Beszteri B."/>
            <person name="Gruber A."/>
            <person name="Heijde M."/>
            <person name="Katinka M."/>
            <person name="Mock T."/>
            <person name="Valentin K."/>
            <person name="Verret F."/>
            <person name="Berges J.A."/>
            <person name="Brownlee C."/>
            <person name="Cadoret J.P."/>
            <person name="Chiovitti A."/>
            <person name="Choi C.J."/>
            <person name="Coesel S."/>
            <person name="De Martino A."/>
            <person name="Detter J.C."/>
            <person name="Durkin C."/>
            <person name="Falciatore A."/>
            <person name="Fournet J."/>
            <person name="Haruta M."/>
            <person name="Huysman M.J."/>
            <person name="Jenkins B.D."/>
            <person name="Jiroutova K."/>
            <person name="Jorgensen R.E."/>
            <person name="Joubert Y."/>
            <person name="Kaplan A."/>
            <person name="Kroger N."/>
            <person name="Kroth P.G."/>
            <person name="La Roche J."/>
            <person name="Lindquist E."/>
            <person name="Lommer M."/>
            <person name="Martin-Jezequel V."/>
            <person name="Lopez P.J."/>
            <person name="Lucas S."/>
            <person name="Mangogna M."/>
            <person name="McGinnis K."/>
            <person name="Medlin L.K."/>
            <person name="Montsant A."/>
            <person name="Oudot-Le Secq M.P."/>
            <person name="Napoli C."/>
            <person name="Obornik M."/>
            <person name="Parker M.S."/>
            <person name="Petit J.L."/>
            <person name="Porcel B.M."/>
            <person name="Poulsen N."/>
            <person name="Robison M."/>
            <person name="Rychlewski L."/>
            <person name="Rynearson T.A."/>
            <person name="Schmutz J."/>
            <person name="Shapiro H."/>
            <person name="Siaut M."/>
            <person name="Stanley M."/>
            <person name="Sussman M.R."/>
            <person name="Taylor A.R."/>
            <person name="Vardi A."/>
            <person name="von Dassow P."/>
            <person name="Vyverman W."/>
            <person name="Willis A."/>
            <person name="Wyrwicz L.S."/>
            <person name="Rokhsar D.S."/>
            <person name="Weissenbach J."/>
            <person name="Armbrust E.V."/>
            <person name="Green B.R."/>
            <person name="Van de Peer Y."/>
            <person name="Grigoriev I.V."/>
        </authorList>
    </citation>
    <scope>NUCLEOTIDE SEQUENCE [LARGE SCALE GENOMIC DNA]</scope>
    <source>
        <strain evidence="3 4">CCMP1335</strain>
    </source>
</reference>
<evidence type="ECO:0000313" key="3">
    <source>
        <dbReference type="EMBL" id="EED88533.1"/>
    </source>
</evidence>
<feature type="signal peptide" evidence="2">
    <location>
        <begin position="1"/>
        <end position="28"/>
    </location>
</feature>
<proteinExistence type="predicted"/>
<feature type="compositionally biased region" description="Basic residues" evidence="1">
    <location>
        <begin position="70"/>
        <end position="80"/>
    </location>
</feature>
<dbReference type="RefSeq" id="XP_002294178.1">
    <property type="nucleotide sequence ID" value="XM_002294142.1"/>
</dbReference>
<dbReference type="eggNOG" id="ENOG502SA5W">
    <property type="taxonomic scope" value="Eukaryota"/>
</dbReference>
<feature type="region of interest" description="Disordered" evidence="1">
    <location>
        <begin position="643"/>
        <end position="662"/>
    </location>
</feature>
<evidence type="ECO:0000313" key="4">
    <source>
        <dbReference type="Proteomes" id="UP000001449"/>
    </source>
</evidence>
<feature type="compositionally biased region" description="Basic and acidic residues" evidence="1">
    <location>
        <begin position="136"/>
        <end position="149"/>
    </location>
</feature>
<feature type="chain" id="PRO_5002869760" evidence="2">
    <location>
        <begin position="29"/>
        <end position="662"/>
    </location>
</feature>
<accession>B8CD24</accession>
<dbReference type="PROSITE" id="PS51257">
    <property type="entry name" value="PROKAR_LIPOPROTEIN"/>
    <property type="match status" value="1"/>
</dbReference>
<organism evidence="3 4">
    <name type="scientific">Thalassiosira pseudonana</name>
    <name type="common">Marine diatom</name>
    <name type="synonym">Cyclotella nana</name>
    <dbReference type="NCBI Taxonomy" id="35128"/>
    <lineage>
        <taxon>Eukaryota</taxon>
        <taxon>Sar</taxon>
        <taxon>Stramenopiles</taxon>
        <taxon>Ochrophyta</taxon>
        <taxon>Bacillariophyta</taxon>
        <taxon>Coscinodiscophyceae</taxon>
        <taxon>Thalassiosirophycidae</taxon>
        <taxon>Thalassiosirales</taxon>
        <taxon>Thalassiosiraceae</taxon>
        <taxon>Thalassiosira</taxon>
    </lineage>
</organism>
<protein>
    <submittedName>
        <fullName evidence="3">Uncharacterized protein</fullName>
    </submittedName>
</protein>
<gene>
    <name evidence="3" type="ORF">THAPSDRAFT_10052</name>
</gene>
<dbReference type="OMA" id="MVAHWEK"/>
<dbReference type="AlphaFoldDB" id="B8CD24"/>
<dbReference type="EMBL" id="CM000650">
    <property type="protein sequence ID" value="EED88533.1"/>
    <property type="molecule type" value="Genomic_DNA"/>
</dbReference>
<feature type="region of interest" description="Disordered" evidence="1">
    <location>
        <begin position="125"/>
        <end position="182"/>
    </location>
</feature>
<keyword evidence="4" id="KW-1185">Reference proteome</keyword>
<feature type="compositionally biased region" description="Basic and acidic residues" evidence="1">
    <location>
        <begin position="646"/>
        <end position="662"/>
    </location>
</feature>
<dbReference type="InParanoid" id="B8CD24"/>
<evidence type="ECO:0000256" key="1">
    <source>
        <dbReference type="SAM" id="MobiDB-lite"/>
    </source>
</evidence>
<sequence>MVHQRFSTGGLLFSSCALLSALSSSVDAFAPVSPSLTASTARIIGSIIDGQQPPISASSSASSALYNRQDRRKKNKKKKRSLLDEDDDDDASPTANNNAASSEPILLGGGEIGFDSEVGESKIPIAKQSYSKPKQSKLDQELSGKRIEEDGIVGESVTSAASVSDMPLEPGQSQPDVSTVITDPDTGIARIQQGKYVMDKVTGKAVILSSMGPDYRLAQMFPGVPPDVISQHRFNWETVTVPEMVQKLKEACTVPLKNSSGDEWLGIPPHPQISNPAVDFVLANRDYLGHRMKKTLGRLKLRAQSQFQKEEASELRTLWKHFLLLEDHISAPFRQIMLNAEANVGPNFGNLDVASYCGGELYERTANYLVMKSMVAHWEKKYEDAKKLETIPDGDETFMEQLYTGDPKRYLPDPPIIFRLNEVSRIVIMAQKMVKAFVETPQLFNDLPPEVKFIESALSIQGGTALRQFMLEDFCPSNNIDPQSLREGLKRLYQQMFNMQIDPYGDLTMTLWNLCVASSVGTNDARDPYEEYIANVSGVDYKNNPGFFQTYTFDHDKNSLVRFLDSAKKIERGTAGSTEDIQRQIQGEAMQLLGFTFGGPPSPATAKDKPKETKAYVVPEDRAIGRPHMMGWLDLLGDDEELTGAGKEEEAFEADKWEEVAV</sequence>
<dbReference type="KEGG" id="tps:THAPSDRAFT_10052"/>
<reference evidence="3 4" key="1">
    <citation type="journal article" date="2004" name="Science">
        <title>The genome of the diatom Thalassiosira pseudonana: ecology, evolution, and metabolism.</title>
        <authorList>
            <person name="Armbrust E.V."/>
            <person name="Berges J.A."/>
            <person name="Bowler C."/>
            <person name="Green B.R."/>
            <person name="Martinez D."/>
            <person name="Putnam N.H."/>
            <person name="Zhou S."/>
            <person name="Allen A.E."/>
            <person name="Apt K.E."/>
            <person name="Bechner M."/>
            <person name="Brzezinski M.A."/>
            <person name="Chaal B.K."/>
            <person name="Chiovitti A."/>
            <person name="Davis A.K."/>
            <person name="Demarest M.S."/>
            <person name="Detter J.C."/>
            <person name="Glavina T."/>
            <person name="Goodstein D."/>
            <person name="Hadi M.Z."/>
            <person name="Hellsten U."/>
            <person name="Hildebrand M."/>
            <person name="Jenkins B.D."/>
            <person name="Jurka J."/>
            <person name="Kapitonov V.V."/>
            <person name="Kroger N."/>
            <person name="Lau W.W."/>
            <person name="Lane T.W."/>
            <person name="Larimer F.W."/>
            <person name="Lippmeier J.C."/>
            <person name="Lucas S."/>
            <person name="Medina M."/>
            <person name="Montsant A."/>
            <person name="Obornik M."/>
            <person name="Parker M.S."/>
            <person name="Palenik B."/>
            <person name="Pazour G.J."/>
            <person name="Richardson P.M."/>
            <person name="Rynearson T.A."/>
            <person name="Saito M.A."/>
            <person name="Schwartz D.C."/>
            <person name="Thamatrakoln K."/>
            <person name="Valentin K."/>
            <person name="Vardi A."/>
            <person name="Wilkerson F.P."/>
            <person name="Rokhsar D.S."/>
        </authorList>
    </citation>
    <scope>NUCLEOTIDE SEQUENCE [LARGE SCALE GENOMIC DNA]</scope>
    <source>
        <strain evidence="3 4">CCMP1335</strain>
    </source>
</reference>
<keyword evidence="2" id="KW-0732">Signal</keyword>
<dbReference type="Proteomes" id="UP000001449">
    <property type="component" value="Chromosome 15"/>
</dbReference>
<dbReference type="GeneID" id="7444286"/>